<evidence type="ECO:0000313" key="2">
    <source>
        <dbReference type="EMBL" id="GBP54507.1"/>
    </source>
</evidence>
<evidence type="ECO:0000313" key="3">
    <source>
        <dbReference type="Proteomes" id="UP000299102"/>
    </source>
</evidence>
<comment type="caution">
    <text evidence="2">The sequence shown here is derived from an EMBL/GenBank/DDBJ whole genome shotgun (WGS) entry which is preliminary data.</text>
</comment>
<dbReference type="EMBL" id="BGZK01000648">
    <property type="protein sequence ID" value="GBP54507.1"/>
    <property type="molecule type" value="Genomic_DNA"/>
</dbReference>
<dbReference type="Proteomes" id="UP000299102">
    <property type="component" value="Unassembled WGS sequence"/>
</dbReference>
<accession>A0A4C1WWK9</accession>
<protein>
    <submittedName>
        <fullName evidence="2">Uncharacterized protein</fullName>
    </submittedName>
</protein>
<keyword evidence="3" id="KW-1185">Reference proteome</keyword>
<sequence>MKGGTASRASAELCGRCAVLKARRAADARAITSRRVGDGRACTNNSDDRSEFKYNPFPNKDPLEDDYKEQTQITGPPGGPRAYRLRARPTNVNTHSRPTAALRGGRRGQH</sequence>
<dbReference type="AlphaFoldDB" id="A0A4C1WWK9"/>
<feature type="region of interest" description="Disordered" evidence="1">
    <location>
        <begin position="37"/>
        <end position="110"/>
    </location>
</feature>
<name>A0A4C1WWK9_EUMVA</name>
<gene>
    <name evidence="2" type="ORF">EVAR_47379_1</name>
</gene>
<reference evidence="2 3" key="1">
    <citation type="journal article" date="2019" name="Commun. Biol.">
        <title>The bagworm genome reveals a unique fibroin gene that provides high tensile strength.</title>
        <authorList>
            <person name="Kono N."/>
            <person name="Nakamura H."/>
            <person name="Ohtoshi R."/>
            <person name="Tomita M."/>
            <person name="Numata K."/>
            <person name="Arakawa K."/>
        </authorList>
    </citation>
    <scope>NUCLEOTIDE SEQUENCE [LARGE SCALE GENOMIC DNA]</scope>
</reference>
<organism evidence="2 3">
    <name type="scientific">Eumeta variegata</name>
    <name type="common">Bagworm moth</name>
    <name type="synonym">Eumeta japonica</name>
    <dbReference type="NCBI Taxonomy" id="151549"/>
    <lineage>
        <taxon>Eukaryota</taxon>
        <taxon>Metazoa</taxon>
        <taxon>Ecdysozoa</taxon>
        <taxon>Arthropoda</taxon>
        <taxon>Hexapoda</taxon>
        <taxon>Insecta</taxon>
        <taxon>Pterygota</taxon>
        <taxon>Neoptera</taxon>
        <taxon>Endopterygota</taxon>
        <taxon>Lepidoptera</taxon>
        <taxon>Glossata</taxon>
        <taxon>Ditrysia</taxon>
        <taxon>Tineoidea</taxon>
        <taxon>Psychidae</taxon>
        <taxon>Oiketicinae</taxon>
        <taxon>Eumeta</taxon>
    </lineage>
</organism>
<evidence type="ECO:0000256" key="1">
    <source>
        <dbReference type="SAM" id="MobiDB-lite"/>
    </source>
</evidence>
<proteinExistence type="predicted"/>